<reference evidence="1" key="2">
    <citation type="journal article" date="2022" name="Res Sq">
        <title>Evolution of multicellular longitudinally dividing oral cavity symbionts (Neisseriaceae).</title>
        <authorList>
            <person name="Nyongesa S."/>
            <person name="Weber P."/>
            <person name="Bernet E."/>
            <person name="Pullido F."/>
            <person name="Nieckarz M."/>
            <person name="Delaby M."/>
            <person name="Nieves C."/>
            <person name="Viehboeck T."/>
            <person name="Krause N."/>
            <person name="Rivera-Millot A."/>
            <person name="Nakamura A."/>
            <person name="Vischer N."/>
            <person name="VanNieuwenhze M."/>
            <person name="Brun Y."/>
            <person name="Cava F."/>
            <person name="Bulgheresi S."/>
            <person name="Veyrier F."/>
        </authorList>
    </citation>
    <scope>NUCLEOTIDE SEQUENCE</scope>
    <source>
        <strain evidence="1">17694</strain>
    </source>
</reference>
<dbReference type="InterPro" id="IPR011076">
    <property type="entry name" value="Malate_synth_sf"/>
</dbReference>
<reference evidence="1" key="1">
    <citation type="submission" date="2021-12" db="EMBL/GenBank/DDBJ databases">
        <authorList>
            <person name="Veyrier F.J."/>
        </authorList>
    </citation>
    <scope>NUCLEOTIDE SEQUENCE</scope>
    <source>
        <strain evidence="1">17694</strain>
    </source>
</reference>
<dbReference type="InterPro" id="IPR046363">
    <property type="entry name" value="MS_N_TIM-barrel_dom"/>
</dbReference>
<gene>
    <name evidence="1" type="ORF">LVJ77_11745</name>
</gene>
<proteinExistence type="predicted"/>
<dbReference type="SUPFAM" id="SSF51645">
    <property type="entry name" value="Malate synthase G"/>
    <property type="match status" value="1"/>
</dbReference>
<dbReference type="GO" id="GO:0003824">
    <property type="term" value="F:catalytic activity"/>
    <property type="evidence" value="ECO:0007669"/>
    <property type="project" value="InterPro"/>
</dbReference>
<dbReference type="Proteomes" id="UP000831534">
    <property type="component" value="Chromosome"/>
</dbReference>
<evidence type="ECO:0000313" key="1">
    <source>
        <dbReference type="EMBL" id="UOP04799.1"/>
    </source>
</evidence>
<dbReference type="AlphaFoldDB" id="A0A8T9MU32"/>
<sequence>MTALIAPFDFARSENKNSRSGSVYIVKPKMHGTRRSRLCQRTVRRD</sequence>
<dbReference type="EMBL" id="CP091521">
    <property type="protein sequence ID" value="UOP04799.1"/>
    <property type="molecule type" value="Genomic_DNA"/>
</dbReference>
<organism evidence="1 2">
    <name type="scientific">Conchiformibius kuhniae</name>
    <dbReference type="NCBI Taxonomy" id="211502"/>
    <lineage>
        <taxon>Bacteria</taxon>
        <taxon>Pseudomonadati</taxon>
        <taxon>Pseudomonadota</taxon>
        <taxon>Betaproteobacteria</taxon>
        <taxon>Neisseriales</taxon>
        <taxon>Neisseriaceae</taxon>
        <taxon>Conchiformibius</taxon>
    </lineage>
</organism>
<dbReference type="Gene3D" id="3.20.20.360">
    <property type="entry name" value="Malate synthase, domain 3"/>
    <property type="match status" value="1"/>
</dbReference>
<evidence type="ECO:0000313" key="2">
    <source>
        <dbReference type="Proteomes" id="UP000831534"/>
    </source>
</evidence>
<accession>A0A8T9MU32</accession>
<protein>
    <submittedName>
        <fullName evidence="1">Uncharacterized protein</fullName>
    </submittedName>
</protein>
<name>A0A8T9MU32_9NEIS</name>
<keyword evidence="2" id="KW-1185">Reference proteome</keyword>